<proteinExistence type="predicted"/>
<accession>A0A2H0B6Y0</accession>
<reference evidence="1 2" key="1">
    <citation type="submission" date="2017-09" db="EMBL/GenBank/DDBJ databases">
        <title>Depth-based differentiation of microbial function through sediment-hosted aquifers and enrichment of novel symbionts in the deep terrestrial subsurface.</title>
        <authorList>
            <person name="Probst A.J."/>
            <person name="Ladd B."/>
            <person name="Jarett J.K."/>
            <person name="Geller-Mcgrath D.E."/>
            <person name="Sieber C.M."/>
            <person name="Emerson J.B."/>
            <person name="Anantharaman K."/>
            <person name="Thomas B.C."/>
            <person name="Malmstrom R."/>
            <person name="Stieglmeier M."/>
            <person name="Klingl A."/>
            <person name="Woyke T."/>
            <person name="Ryan C.M."/>
            <person name="Banfield J.F."/>
        </authorList>
    </citation>
    <scope>NUCLEOTIDE SEQUENCE [LARGE SCALE GENOMIC DNA]</scope>
    <source>
        <strain evidence="1">CG23_combo_of_CG06-09_8_20_14_all_34_8</strain>
    </source>
</reference>
<dbReference type="InterPro" id="IPR009097">
    <property type="entry name" value="Cyclic_Pdiesterase"/>
</dbReference>
<evidence type="ECO:0000313" key="2">
    <source>
        <dbReference type="Proteomes" id="UP000229459"/>
    </source>
</evidence>
<comment type="caution">
    <text evidence="1">The sequence shown here is derived from an EMBL/GenBank/DDBJ whole genome shotgun (WGS) entry which is preliminary data.</text>
</comment>
<dbReference type="Proteomes" id="UP000229459">
    <property type="component" value="Unassembled WGS sequence"/>
</dbReference>
<dbReference type="Gene3D" id="3.90.1140.10">
    <property type="entry name" value="Cyclic phosphodiesterase"/>
    <property type="match status" value="1"/>
</dbReference>
<dbReference type="SUPFAM" id="SSF55144">
    <property type="entry name" value="LigT-like"/>
    <property type="match status" value="1"/>
</dbReference>
<dbReference type="AlphaFoldDB" id="A0A2H0B6Y0"/>
<evidence type="ECO:0000313" key="1">
    <source>
        <dbReference type="EMBL" id="PIP52810.1"/>
    </source>
</evidence>
<sequence>MYKQTTHQKNQINIINQIEKQIKDNLLGFSTVAPIEDYENDTRLCLTSVHLPNSTLIKQISNQIITPLKKIEPHFYWYKPTSQHLTIKNIKVINDPPHFSETDIDKVETVFSRVVLKYKSFQIYFYRLLLFPNNLALIGTTDPTLDAIISDLNHELKVIDIPDDKVYINRSYFFSNMTLCRFNSKISQKFRDKVKIISDSIRWQPYTIDSITLLSCNAVLEKKRIINTWNLKLL</sequence>
<gene>
    <name evidence="1" type="ORF">COX08_04420</name>
</gene>
<protein>
    <submittedName>
        <fullName evidence="1">Uncharacterized protein</fullName>
    </submittedName>
</protein>
<dbReference type="EMBL" id="PCSR01000104">
    <property type="protein sequence ID" value="PIP52810.1"/>
    <property type="molecule type" value="Genomic_DNA"/>
</dbReference>
<name>A0A2H0B6Y0_9BACT</name>
<organism evidence="1 2">
    <name type="scientific">Candidatus Beckwithbacteria bacterium CG23_combo_of_CG06-09_8_20_14_all_34_8</name>
    <dbReference type="NCBI Taxonomy" id="1974497"/>
    <lineage>
        <taxon>Bacteria</taxon>
        <taxon>Candidatus Beckwithiibacteriota</taxon>
    </lineage>
</organism>